<reference evidence="2" key="1">
    <citation type="submission" date="2013-04" db="EMBL/GenBank/DDBJ databases">
        <authorList>
            <person name="Qu J."/>
            <person name="Murali S.C."/>
            <person name="Bandaranaike D."/>
            <person name="Bellair M."/>
            <person name="Blankenburg K."/>
            <person name="Chao H."/>
            <person name="Dinh H."/>
            <person name="Doddapaneni H."/>
            <person name="Downs B."/>
            <person name="Dugan-Rocha S."/>
            <person name="Elkadiri S."/>
            <person name="Gnanaolivu R.D."/>
            <person name="Hernandez B."/>
            <person name="Javaid M."/>
            <person name="Jayaseelan J.C."/>
            <person name="Lee S."/>
            <person name="Li M."/>
            <person name="Ming W."/>
            <person name="Munidasa M."/>
            <person name="Muniz J."/>
            <person name="Nguyen L."/>
            <person name="Ongeri F."/>
            <person name="Osuji N."/>
            <person name="Pu L.-L."/>
            <person name="Puazo M."/>
            <person name="Qu C."/>
            <person name="Quiroz J."/>
            <person name="Raj R."/>
            <person name="Weissenberger G."/>
            <person name="Xin Y."/>
            <person name="Zou X."/>
            <person name="Han Y."/>
            <person name="Richards S."/>
            <person name="Worley K."/>
            <person name="Muzny D."/>
            <person name="Gibbs R."/>
        </authorList>
    </citation>
    <scope>NUCLEOTIDE SEQUENCE</scope>
    <source>
        <strain evidence="2">Sampled in the wild</strain>
    </source>
</reference>
<evidence type="ECO:0000313" key="2">
    <source>
        <dbReference type="EMBL" id="KAG8228925.1"/>
    </source>
</evidence>
<dbReference type="AlphaFoldDB" id="A0A8K0K5U4"/>
<organism evidence="2 3">
    <name type="scientific">Ladona fulva</name>
    <name type="common">Scarce chaser dragonfly</name>
    <name type="synonym">Libellula fulva</name>
    <dbReference type="NCBI Taxonomy" id="123851"/>
    <lineage>
        <taxon>Eukaryota</taxon>
        <taxon>Metazoa</taxon>
        <taxon>Ecdysozoa</taxon>
        <taxon>Arthropoda</taxon>
        <taxon>Hexapoda</taxon>
        <taxon>Insecta</taxon>
        <taxon>Pterygota</taxon>
        <taxon>Palaeoptera</taxon>
        <taxon>Odonata</taxon>
        <taxon>Epiprocta</taxon>
        <taxon>Anisoptera</taxon>
        <taxon>Libelluloidea</taxon>
        <taxon>Libellulidae</taxon>
        <taxon>Ladona</taxon>
    </lineage>
</organism>
<sequence>MSRTIKIGVRQGDGLSPSLFNCTLEKVIREWRESLKVNQLHDRIKPDDLVILFDSIGTAVKQIENLKEQAKKTGLQISFEKTKYMTNVKTAPKKTKAKYG</sequence>
<protein>
    <recommendedName>
        <fullName evidence="1">Reverse transcriptase domain-containing protein</fullName>
    </recommendedName>
</protein>
<gene>
    <name evidence="2" type="ORF">J437_LFUL007316</name>
</gene>
<dbReference type="Pfam" id="PF00078">
    <property type="entry name" value="RVT_1"/>
    <property type="match status" value="1"/>
</dbReference>
<dbReference type="EMBL" id="KZ308396">
    <property type="protein sequence ID" value="KAG8228925.1"/>
    <property type="molecule type" value="Genomic_DNA"/>
</dbReference>
<keyword evidence="3" id="KW-1185">Reference proteome</keyword>
<dbReference type="Proteomes" id="UP000792457">
    <property type="component" value="Unassembled WGS sequence"/>
</dbReference>
<comment type="caution">
    <text evidence="2">The sequence shown here is derived from an EMBL/GenBank/DDBJ whole genome shotgun (WGS) entry which is preliminary data.</text>
</comment>
<proteinExistence type="predicted"/>
<feature type="domain" description="Reverse transcriptase" evidence="1">
    <location>
        <begin position="1"/>
        <end position="100"/>
    </location>
</feature>
<evidence type="ECO:0000259" key="1">
    <source>
        <dbReference type="PROSITE" id="PS50878"/>
    </source>
</evidence>
<reference evidence="2" key="2">
    <citation type="submission" date="2017-10" db="EMBL/GenBank/DDBJ databases">
        <title>Ladona fulva Genome sequencing and assembly.</title>
        <authorList>
            <person name="Murali S."/>
            <person name="Richards S."/>
            <person name="Bandaranaike D."/>
            <person name="Bellair M."/>
            <person name="Blankenburg K."/>
            <person name="Chao H."/>
            <person name="Dinh H."/>
            <person name="Doddapaneni H."/>
            <person name="Dugan-Rocha S."/>
            <person name="Elkadiri S."/>
            <person name="Gnanaolivu R."/>
            <person name="Hernandez B."/>
            <person name="Skinner E."/>
            <person name="Javaid M."/>
            <person name="Lee S."/>
            <person name="Li M."/>
            <person name="Ming W."/>
            <person name="Munidasa M."/>
            <person name="Muniz J."/>
            <person name="Nguyen L."/>
            <person name="Hughes D."/>
            <person name="Osuji N."/>
            <person name="Pu L.-L."/>
            <person name="Puazo M."/>
            <person name="Qu C."/>
            <person name="Quiroz J."/>
            <person name="Raj R."/>
            <person name="Weissenberger G."/>
            <person name="Xin Y."/>
            <person name="Zou X."/>
            <person name="Han Y."/>
            <person name="Worley K."/>
            <person name="Muzny D."/>
            <person name="Gibbs R."/>
        </authorList>
    </citation>
    <scope>NUCLEOTIDE SEQUENCE</scope>
    <source>
        <strain evidence="2">Sampled in the wild</strain>
    </source>
</reference>
<name>A0A8K0K5U4_LADFU</name>
<dbReference type="OrthoDB" id="8197512at2759"/>
<dbReference type="PROSITE" id="PS50878">
    <property type="entry name" value="RT_POL"/>
    <property type="match status" value="1"/>
</dbReference>
<dbReference type="InterPro" id="IPR043502">
    <property type="entry name" value="DNA/RNA_pol_sf"/>
</dbReference>
<dbReference type="SUPFAM" id="SSF56672">
    <property type="entry name" value="DNA/RNA polymerases"/>
    <property type="match status" value="1"/>
</dbReference>
<dbReference type="GO" id="GO:0071897">
    <property type="term" value="P:DNA biosynthetic process"/>
    <property type="evidence" value="ECO:0007669"/>
    <property type="project" value="UniProtKB-ARBA"/>
</dbReference>
<accession>A0A8K0K5U4</accession>
<evidence type="ECO:0000313" key="3">
    <source>
        <dbReference type="Proteomes" id="UP000792457"/>
    </source>
</evidence>
<dbReference type="InterPro" id="IPR000477">
    <property type="entry name" value="RT_dom"/>
</dbReference>